<name>A0ABX0L7D5_9NEIS</name>
<proteinExistence type="predicted"/>
<evidence type="ECO:0000313" key="2">
    <source>
        <dbReference type="Proteomes" id="UP001515641"/>
    </source>
</evidence>
<dbReference type="RefSeq" id="WP_166451619.1">
    <property type="nucleotide sequence ID" value="NZ_JAAOMA010000009.1"/>
</dbReference>
<reference evidence="1 2" key="1">
    <citation type="submission" date="2020-03" db="EMBL/GenBank/DDBJ databases">
        <title>Draft genome sequence of environmentally isolated cultures.</title>
        <authorList>
            <person name="Wilson H.S."/>
            <person name="De Leon M.E."/>
        </authorList>
    </citation>
    <scope>NUCLEOTIDE SEQUENCE [LARGE SCALE GENOMIC DNA]</scope>
    <source>
        <strain evidence="1 2">HSC-31F16</strain>
    </source>
</reference>
<dbReference type="Proteomes" id="UP001515641">
    <property type="component" value="Unassembled WGS sequence"/>
</dbReference>
<evidence type="ECO:0000313" key="1">
    <source>
        <dbReference type="EMBL" id="NHR05276.1"/>
    </source>
</evidence>
<comment type="caution">
    <text evidence="1">The sequence shown here is derived from an EMBL/GenBank/DDBJ whole genome shotgun (WGS) entry which is preliminary data.</text>
</comment>
<protein>
    <recommendedName>
        <fullName evidence="3">CdiI immunity protein domain-containing protein</fullName>
    </recommendedName>
</protein>
<dbReference type="EMBL" id="JAAOMA010000009">
    <property type="protein sequence ID" value="NHR05276.1"/>
    <property type="molecule type" value="Genomic_DNA"/>
</dbReference>
<gene>
    <name evidence="1" type="ORF">HA052_08680</name>
</gene>
<evidence type="ECO:0008006" key="3">
    <source>
        <dbReference type="Google" id="ProtNLM"/>
    </source>
</evidence>
<keyword evidence="2" id="KW-1185">Reference proteome</keyword>
<organism evidence="1 2">
    <name type="scientific">Chromobacterium fluminis</name>
    <dbReference type="NCBI Taxonomy" id="3044269"/>
    <lineage>
        <taxon>Bacteria</taxon>
        <taxon>Pseudomonadati</taxon>
        <taxon>Pseudomonadota</taxon>
        <taxon>Betaproteobacteria</taxon>
        <taxon>Neisseriales</taxon>
        <taxon>Chromobacteriaceae</taxon>
        <taxon>Chromobacterium</taxon>
    </lineage>
</organism>
<accession>A0ABX0L7D5</accession>
<sequence length="124" mass="13531">MSVKRPFRRHDDAAGQAESLQEPSFAVCLPPRLRLYCAAVPAGAGEQEAYRMGREFAGHYIEHVAHHPCAAEDSLLARMAEYADFTAEGPEGEYWAGFFSLLEEAVLSAAEFLDADGKMGGSIH</sequence>